<dbReference type="PANTHER" id="PTHR43098:SF3">
    <property type="entry name" value="L-ORNITHINE N(5)-MONOOXYGENASE-RELATED"/>
    <property type="match status" value="1"/>
</dbReference>
<dbReference type="EC" id="1.-.-.-" evidence="8"/>
<evidence type="ECO:0000256" key="6">
    <source>
        <dbReference type="ARBA" id="ARBA00023002"/>
    </source>
</evidence>
<evidence type="ECO:0000256" key="3">
    <source>
        <dbReference type="ARBA" id="ARBA00022630"/>
    </source>
</evidence>
<keyword evidence="5" id="KW-0521">NADP</keyword>
<dbReference type="PANTHER" id="PTHR43098">
    <property type="entry name" value="L-ORNITHINE N(5)-MONOOXYGENASE-RELATED"/>
    <property type="match status" value="1"/>
</dbReference>
<keyword evidence="7 8" id="KW-0503">Monooxygenase</keyword>
<accession>A0A9Q0NGP3</accession>
<dbReference type="GO" id="GO:0004499">
    <property type="term" value="F:N,N-dimethylaniline monooxygenase activity"/>
    <property type="evidence" value="ECO:0007669"/>
    <property type="project" value="InterPro"/>
</dbReference>
<dbReference type="Proteomes" id="UP001151699">
    <property type="component" value="Chromosome A"/>
</dbReference>
<keyword evidence="3 8" id="KW-0285">Flavoprotein</keyword>
<comment type="caution">
    <text evidence="9">The sequence shown here is derived from an EMBL/GenBank/DDBJ whole genome shotgun (WGS) entry which is preliminary data.</text>
</comment>
<dbReference type="InterPro" id="IPR020946">
    <property type="entry name" value="Flavin_mOase-like"/>
</dbReference>
<keyword evidence="6 8" id="KW-0560">Oxidoreductase</keyword>
<reference evidence="9" key="1">
    <citation type="submission" date="2022-07" db="EMBL/GenBank/DDBJ databases">
        <authorList>
            <person name="Trinca V."/>
            <person name="Uliana J.V.C."/>
            <person name="Torres T.T."/>
            <person name="Ward R.J."/>
            <person name="Monesi N."/>
        </authorList>
    </citation>
    <scope>NUCLEOTIDE SEQUENCE</scope>
    <source>
        <strain evidence="9">HSMRA1968</strain>
        <tissue evidence="9">Whole embryos</tissue>
    </source>
</reference>
<dbReference type="GO" id="GO:0050660">
    <property type="term" value="F:flavin adenine dinucleotide binding"/>
    <property type="evidence" value="ECO:0007669"/>
    <property type="project" value="InterPro"/>
</dbReference>
<evidence type="ECO:0000256" key="5">
    <source>
        <dbReference type="ARBA" id="ARBA00022857"/>
    </source>
</evidence>
<dbReference type="InterPro" id="IPR050775">
    <property type="entry name" value="FAD-binding_Monooxygenases"/>
</dbReference>
<keyword evidence="10" id="KW-1185">Reference proteome</keyword>
<name>A0A9Q0NGP3_9DIPT</name>
<protein>
    <recommendedName>
        <fullName evidence="8">Flavin-containing monooxygenase</fullName>
        <ecNumber evidence="8">1.-.-.-</ecNumber>
    </recommendedName>
</protein>
<proteinExistence type="inferred from homology"/>
<dbReference type="Gene3D" id="3.50.50.60">
    <property type="entry name" value="FAD/NAD(P)-binding domain"/>
    <property type="match status" value="2"/>
</dbReference>
<dbReference type="SUPFAM" id="SSF51905">
    <property type="entry name" value="FAD/NAD(P)-binding domain"/>
    <property type="match status" value="2"/>
</dbReference>
<dbReference type="OrthoDB" id="66881at2759"/>
<keyword evidence="4 8" id="KW-0274">FAD</keyword>
<sequence length="542" mass="61821">MSEQVLDALIVGAGFSGIHILSKLRKLDFNVKIYESGGDLGGTWYWNRYPGARVDSETPIYQLSEEKEIWDDFEWRERFPGRQELMRYFHHADKKLGLSKDIHYNTTVTDAEYDNSKKQWFVKTSNKGLSTWANHLILCTGFASKRYTPPFNGIDSFKGQWYHSGVWPENGVDLTGKRVAVIGTGASGVQIIQEIGPQVKHLTVYQRTPNLAIPMRQCFLGEEQKSLWKFPDKARYAEIFENLKKTFGALVIDMDFTEKKFEDSTPEERQALYEYLWNYGGFSYWLSTYKEIFHLQEANDEVYKFWCDQTRARLTDPKKRDLLAPVKAPHAWGTKRPCLETSFYEVFNQANVDLINVRESPILSIAENGVETEKEGVVEVDVIVFATGFDSVTGGILNINIKNGAGLSIQDKWKSGTATYLGLSSAGFPNLYWFYGPQAPTAFSNGPTTGTIQGNFVVDLMVKMRNENKRSVEAVKEAEDEWVKELKELWYNSLFPPTDSWYQGANIPGKLREPLNYFGGIPEYIKALEGCAEKGYEGFIIE</sequence>
<dbReference type="GO" id="GO:0050661">
    <property type="term" value="F:NADP binding"/>
    <property type="evidence" value="ECO:0007669"/>
    <property type="project" value="InterPro"/>
</dbReference>
<evidence type="ECO:0000256" key="4">
    <source>
        <dbReference type="ARBA" id="ARBA00022827"/>
    </source>
</evidence>
<dbReference type="Pfam" id="PF00743">
    <property type="entry name" value="FMO-like"/>
    <property type="match status" value="1"/>
</dbReference>
<dbReference type="EMBL" id="WJQU01000001">
    <property type="protein sequence ID" value="KAJ6649935.1"/>
    <property type="molecule type" value="Genomic_DNA"/>
</dbReference>
<comment type="similarity">
    <text evidence="2">Belongs to the FAD-binding monooxygenase family.</text>
</comment>
<evidence type="ECO:0000256" key="1">
    <source>
        <dbReference type="ARBA" id="ARBA00001974"/>
    </source>
</evidence>
<evidence type="ECO:0000313" key="10">
    <source>
        <dbReference type="Proteomes" id="UP001151699"/>
    </source>
</evidence>
<comment type="similarity">
    <text evidence="8">Belongs to the FMO family.</text>
</comment>
<dbReference type="AlphaFoldDB" id="A0A9Q0NGP3"/>
<evidence type="ECO:0000256" key="7">
    <source>
        <dbReference type="ARBA" id="ARBA00023033"/>
    </source>
</evidence>
<comment type="cofactor">
    <cofactor evidence="1 8">
        <name>FAD</name>
        <dbReference type="ChEBI" id="CHEBI:57692"/>
    </cofactor>
</comment>
<organism evidence="9 10">
    <name type="scientific">Pseudolycoriella hygida</name>
    <dbReference type="NCBI Taxonomy" id="35572"/>
    <lineage>
        <taxon>Eukaryota</taxon>
        <taxon>Metazoa</taxon>
        <taxon>Ecdysozoa</taxon>
        <taxon>Arthropoda</taxon>
        <taxon>Hexapoda</taxon>
        <taxon>Insecta</taxon>
        <taxon>Pterygota</taxon>
        <taxon>Neoptera</taxon>
        <taxon>Endopterygota</taxon>
        <taxon>Diptera</taxon>
        <taxon>Nematocera</taxon>
        <taxon>Sciaroidea</taxon>
        <taxon>Sciaridae</taxon>
        <taxon>Pseudolycoriella</taxon>
    </lineage>
</organism>
<evidence type="ECO:0000256" key="8">
    <source>
        <dbReference type="RuleBase" id="RU361177"/>
    </source>
</evidence>
<dbReference type="InterPro" id="IPR036188">
    <property type="entry name" value="FAD/NAD-bd_sf"/>
</dbReference>
<gene>
    <name evidence="9" type="ORF">Bhyg_05178</name>
</gene>
<evidence type="ECO:0000313" key="9">
    <source>
        <dbReference type="EMBL" id="KAJ6649935.1"/>
    </source>
</evidence>
<evidence type="ECO:0000256" key="2">
    <source>
        <dbReference type="ARBA" id="ARBA00010139"/>
    </source>
</evidence>